<protein>
    <submittedName>
        <fullName evidence="1">Uncharacterized protein</fullName>
    </submittedName>
</protein>
<dbReference type="OrthoDB" id="6627659at2759"/>
<name>A0A087T6T4_STEMI</name>
<dbReference type="AlphaFoldDB" id="A0A087T6T4"/>
<keyword evidence="2" id="KW-1185">Reference proteome</keyword>
<dbReference type="EMBL" id="KK113699">
    <property type="protein sequence ID" value="KFM60823.1"/>
    <property type="molecule type" value="Genomic_DNA"/>
</dbReference>
<feature type="non-terminal residue" evidence="1">
    <location>
        <position position="53"/>
    </location>
</feature>
<sequence length="53" mass="5792">MDTCLGKASVEAPLNPEPVVKEVELFGRLQEKGVKKPGIVTVEIATYDDLLFC</sequence>
<evidence type="ECO:0000313" key="2">
    <source>
        <dbReference type="Proteomes" id="UP000054359"/>
    </source>
</evidence>
<proteinExistence type="predicted"/>
<evidence type="ECO:0000313" key="1">
    <source>
        <dbReference type="EMBL" id="KFM60823.1"/>
    </source>
</evidence>
<reference evidence="1 2" key="1">
    <citation type="submission" date="2013-11" db="EMBL/GenBank/DDBJ databases">
        <title>Genome sequencing of Stegodyphus mimosarum.</title>
        <authorList>
            <person name="Bechsgaard J."/>
        </authorList>
    </citation>
    <scope>NUCLEOTIDE SEQUENCE [LARGE SCALE GENOMIC DNA]</scope>
</reference>
<dbReference type="Proteomes" id="UP000054359">
    <property type="component" value="Unassembled WGS sequence"/>
</dbReference>
<organism evidence="1 2">
    <name type="scientific">Stegodyphus mimosarum</name>
    <name type="common">African social velvet spider</name>
    <dbReference type="NCBI Taxonomy" id="407821"/>
    <lineage>
        <taxon>Eukaryota</taxon>
        <taxon>Metazoa</taxon>
        <taxon>Ecdysozoa</taxon>
        <taxon>Arthropoda</taxon>
        <taxon>Chelicerata</taxon>
        <taxon>Arachnida</taxon>
        <taxon>Araneae</taxon>
        <taxon>Araneomorphae</taxon>
        <taxon>Entelegynae</taxon>
        <taxon>Eresoidea</taxon>
        <taxon>Eresidae</taxon>
        <taxon>Stegodyphus</taxon>
    </lineage>
</organism>
<accession>A0A087T6T4</accession>
<gene>
    <name evidence="1" type="ORF">X975_06499</name>
</gene>